<keyword evidence="3" id="KW-1185">Reference proteome</keyword>
<feature type="compositionally biased region" description="Basic and acidic residues" evidence="1">
    <location>
        <begin position="30"/>
        <end position="47"/>
    </location>
</feature>
<evidence type="ECO:0000256" key="1">
    <source>
        <dbReference type="SAM" id="MobiDB-lite"/>
    </source>
</evidence>
<reference evidence="3" key="1">
    <citation type="journal article" date="2019" name="Int. J. Syst. Evol. Microbiol.">
        <title>The Global Catalogue of Microorganisms (GCM) 10K type strain sequencing project: providing services to taxonomists for standard genome sequencing and annotation.</title>
        <authorList>
            <consortium name="The Broad Institute Genomics Platform"/>
            <consortium name="The Broad Institute Genome Sequencing Center for Infectious Disease"/>
            <person name="Wu L."/>
            <person name="Ma J."/>
        </authorList>
    </citation>
    <scope>NUCLEOTIDE SEQUENCE [LARGE SCALE GENOMIC DNA]</scope>
    <source>
        <strain evidence="3">JCM 17017</strain>
    </source>
</reference>
<evidence type="ECO:0000313" key="2">
    <source>
        <dbReference type="EMBL" id="GAA3791601.1"/>
    </source>
</evidence>
<accession>A0ABP7HDG0</accession>
<dbReference type="RefSeq" id="WP_237336652.1">
    <property type="nucleotide sequence ID" value="NZ_BAABCM010000001.1"/>
</dbReference>
<gene>
    <name evidence="2" type="ORF">GCM10022380_05250</name>
</gene>
<name>A0ABP7HDG0_9PSEU</name>
<dbReference type="EMBL" id="BAABCM010000001">
    <property type="protein sequence ID" value="GAA3791601.1"/>
    <property type="molecule type" value="Genomic_DNA"/>
</dbReference>
<protein>
    <submittedName>
        <fullName evidence="2">Uncharacterized protein</fullName>
    </submittedName>
</protein>
<comment type="caution">
    <text evidence="2">The sequence shown here is derived from an EMBL/GenBank/DDBJ whole genome shotgun (WGS) entry which is preliminary data.</text>
</comment>
<feature type="region of interest" description="Disordered" evidence="1">
    <location>
        <begin position="26"/>
        <end position="58"/>
    </location>
</feature>
<sequence length="58" mass="6608">MSRDHTDLLRLQRQLEMFLRSLAASASAEQEAHRQAAERARELRYREQTAGNGPEVGV</sequence>
<organism evidence="2 3">
    <name type="scientific">Amycolatopsis tucumanensis</name>
    <dbReference type="NCBI Taxonomy" id="401106"/>
    <lineage>
        <taxon>Bacteria</taxon>
        <taxon>Bacillati</taxon>
        <taxon>Actinomycetota</taxon>
        <taxon>Actinomycetes</taxon>
        <taxon>Pseudonocardiales</taxon>
        <taxon>Pseudonocardiaceae</taxon>
        <taxon>Amycolatopsis</taxon>
    </lineage>
</organism>
<dbReference type="Proteomes" id="UP001501624">
    <property type="component" value="Unassembled WGS sequence"/>
</dbReference>
<evidence type="ECO:0000313" key="3">
    <source>
        <dbReference type="Proteomes" id="UP001501624"/>
    </source>
</evidence>
<proteinExistence type="predicted"/>